<dbReference type="Proteomes" id="UP000532010">
    <property type="component" value="Unassembled WGS sequence"/>
</dbReference>
<organism evidence="2 3">
    <name type="scientific">Microvirga lupini</name>
    <dbReference type="NCBI Taxonomy" id="420324"/>
    <lineage>
        <taxon>Bacteria</taxon>
        <taxon>Pseudomonadati</taxon>
        <taxon>Pseudomonadota</taxon>
        <taxon>Alphaproteobacteria</taxon>
        <taxon>Hyphomicrobiales</taxon>
        <taxon>Methylobacteriaceae</taxon>
        <taxon>Microvirga</taxon>
    </lineage>
</organism>
<sequence length="56" mass="6004">MNTRSWTALALVALAVVVVFFALRETHSDPDSAPGRAASQETIKPIPSNPDTVTPR</sequence>
<dbReference type="AlphaFoldDB" id="A0A7W4VP13"/>
<gene>
    <name evidence="2" type="ORF">FHR70_003800</name>
</gene>
<evidence type="ECO:0000313" key="2">
    <source>
        <dbReference type="EMBL" id="MBB3020714.1"/>
    </source>
</evidence>
<reference evidence="2 3" key="1">
    <citation type="submission" date="2020-08" db="EMBL/GenBank/DDBJ databases">
        <title>The Agave Microbiome: Exploring the role of microbial communities in plant adaptations to desert environments.</title>
        <authorList>
            <person name="Partida-Martinez L.P."/>
        </authorList>
    </citation>
    <scope>NUCLEOTIDE SEQUENCE [LARGE SCALE GENOMIC DNA]</scope>
    <source>
        <strain evidence="2 3">AT3.9</strain>
    </source>
</reference>
<keyword evidence="3" id="KW-1185">Reference proteome</keyword>
<dbReference type="EMBL" id="JACHWB010000005">
    <property type="protein sequence ID" value="MBB3020714.1"/>
    <property type="molecule type" value="Genomic_DNA"/>
</dbReference>
<name>A0A7W4VP13_9HYPH</name>
<protein>
    <submittedName>
        <fullName evidence="2">Uncharacterized protein</fullName>
    </submittedName>
</protein>
<evidence type="ECO:0000256" key="1">
    <source>
        <dbReference type="SAM" id="MobiDB-lite"/>
    </source>
</evidence>
<comment type="caution">
    <text evidence="2">The sequence shown here is derived from an EMBL/GenBank/DDBJ whole genome shotgun (WGS) entry which is preliminary data.</text>
</comment>
<dbReference type="RefSeq" id="WP_183452956.1">
    <property type="nucleotide sequence ID" value="NZ_JACHWB010000005.1"/>
</dbReference>
<proteinExistence type="predicted"/>
<feature type="region of interest" description="Disordered" evidence="1">
    <location>
        <begin position="27"/>
        <end position="56"/>
    </location>
</feature>
<evidence type="ECO:0000313" key="3">
    <source>
        <dbReference type="Proteomes" id="UP000532010"/>
    </source>
</evidence>
<accession>A0A7W4VP13</accession>